<feature type="transmembrane region" description="Helical" evidence="5">
    <location>
        <begin position="145"/>
        <end position="165"/>
    </location>
</feature>
<gene>
    <name evidence="5" type="primary">tatC</name>
    <name evidence="7" type="ORF">UBAL3_92050025</name>
</gene>
<organism evidence="7 8">
    <name type="scientific">Leptospirillum ferrodiazotrophum</name>
    <dbReference type="NCBI Taxonomy" id="412449"/>
    <lineage>
        <taxon>Bacteria</taxon>
        <taxon>Pseudomonadati</taxon>
        <taxon>Nitrospirota</taxon>
        <taxon>Nitrospiria</taxon>
        <taxon>Nitrospirales</taxon>
        <taxon>Nitrospiraceae</taxon>
        <taxon>Leptospirillum</taxon>
    </lineage>
</organism>
<dbReference type="GO" id="GO:0009977">
    <property type="term" value="F:proton motive force dependent protein transmembrane transporter activity"/>
    <property type="evidence" value="ECO:0007669"/>
    <property type="project" value="TreeGrafter"/>
</dbReference>
<evidence type="ECO:0000256" key="4">
    <source>
        <dbReference type="ARBA" id="ARBA00023136"/>
    </source>
</evidence>
<evidence type="ECO:0000256" key="6">
    <source>
        <dbReference type="SAM" id="MobiDB-lite"/>
    </source>
</evidence>
<dbReference type="NCBIfam" id="TIGR00945">
    <property type="entry name" value="tatC"/>
    <property type="match status" value="1"/>
</dbReference>
<feature type="transmembrane region" description="Helical" evidence="5">
    <location>
        <begin position="92"/>
        <end position="125"/>
    </location>
</feature>
<dbReference type="GO" id="GO:0033281">
    <property type="term" value="C:TAT protein transport complex"/>
    <property type="evidence" value="ECO:0007669"/>
    <property type="project" value="UniProtKB-UniRule"/>
</dbReference>
<keyword evidence="8" id="KW-1185">Reference proteome</keyword>
<evidence type="ECO:0000256" key="1">
    <source>
        <dbReference type="ARBA" id="ARBA00004141"/>
    </source>
</evidence>
<dbReference type="InterPro" id="IPR002033">
    <property type="entry name" value="TatC"/>
</dbReference>
<keyword evidence="5" id="KW-1003">Cell membrane</keyword>
<reference evidence="7 8" key="1">
    <citation type="journal article" date="2009" name="Appl. Environ. Microbiol.">
        <title>Community genomic and proteomic analyses of chemoautotrophic iron-oxidizing "Leptospirillum rubarum" (Group II) and "Leptospirillum ferrodiazotrophum" (Group III) bacteria in acid mine drainage biofilms.</title>
        <authorList>
            <person name="Goltsman D.S."/>
            <person name="Denef V.J."/>
            <person name="Singer S.W."/>
            <person name="VerBerkmoes N.C."/>
            <person name="Lefsrud M."/>
            <person name="Mueller R.S."/>
            <person name="Dick G.J."/>
            <person name="Sun C.L."/>
            <person name="Wheeler K.E."/>
            <person name="Zemla A."/>
            <person name="Baker B.J."/>
            <person name="Hauser L."/>
            <person name="Land M."/>
            <person name="Shah M.B."/>
            <person name="Thelen M.P."/>
            <person name="Hettich R.L."/>
            <person name="Banfield J.F."/>
        </authorList>
    </citation>
    <scope>NUCLEOTIDE SEQUENCE [LARGE SCALE GENOMIC DNA]</scope>
</reference>
<keyword evidence="5" id="KW-0813">Transport</keyword>
<keyword evidence="2 5" id="KW-0812">Transmembrane</keyword>
<accession>C6HXA2</accession>
<dbReference type="GO" id="GO:0065002">
    <property type="term" value="P:intracellular protein transmembrane transport"/>
    <property type="evidence" value="ECO:0007669"/>
    <property type="project" value="TreeGrafter"/>
</dbReference>
<dbReference type="PANTHER" id="PTHR30371:SF0">
    <property type="entry name" value="SEC-INDEPENDENT PROTEIN TRANSLOCASE PROTEIN TATC, CHLOROPLASTIC-RELATED"/>
    <property type="match status" value="1"/>
</dbReference>
<evidence type="ECO:0000256" key="5">
    <source>
        <dbReference type="HAMAP-Rule" id="MF_00902"/>
    </source>
</evidence>
<comment type="similarity">
    <text evidence="5">Belongs to the TatC family.</text>
</comment>
<name>C6HXA2_9BACT</name>
<dbReference type="EMBL" id="GG693873">
    <property type="protein sequence ID" value="EES52654.1"/>
    <property type="molecule type" value="Genomic_DNA"/>
</dbReference>
<dbReference type="Pfam" id="PF00902">
    <property type="entry name" value="TatC"/>
    <property type="match status" value="1"/>
</dbReference>
<comment type="subcellular location">
    <subcellularLocation>
        <location evidence="5">Cell membrane</location>
        <topology evidence="5">Multi-pass membrane protein</topology>
    </subcellularLocation>
    <subcellularLocation>
        <location evidence="1">Membrane</location>
        <topology evidence="1">Multi-pass membrane protein</topology>
    </subcellularLocation>
</comment>
<feature type="region of interest" description="Disordered" evidence="6">
    <location>
        <begin position="230"/>
        <end position="256"/>
    </location>
</feature>
<comment type="subunit">
    <text evidence="5">Forms a complex with TatA.</text>
</comment>
<dbReference type="GO" id="GO:0043953">
    <property type="term" value="P:protein transport by the Tat complex"/>
    <property type="evidence" value="ECO:0007669"/>
    <property type="project" value="UniProtKB-UniRule"/>
</dbReference>
<keyword evidence="5" id="KW-0653">Protein transport</keyword>
<evidence type="ECO:0000313" key="8">
    <source>
        <dbReference type="Proteomes" id="UP000009374"/>
    </source>
</evidence>
<keyword evidence="5" id="KW-0811">Translocation</keyword>
<feature type="transmembrane region" description="Helical" evidence="5">
    <location>
        <begin position="60"/>
        <end position="80"/>
    </location>
</feature>
<evidence type="ECO:0000313" key="7">
    <source>
        <dbReference type="EMBL" id="EES52654.1"/>
    </source>
</evidence>
<dbReference type="AlphaFoldDB" id="C6HXA2"/>
<keyword evidence="4 5" id="KW-0472">Membrane</keyword>
<keyword evidence="3 5" id="KW-1133">Transmembrane helix</keyword>
<dbReference type="HAMAP" id="MF_00902">
    <property type="entry name" value="TatC"/>
    <property type="match status" value="1"/>
</dbReference>
<sequence>MGHLVELRRRILRMLVWLGLGFLVSFPFSEKAVSFLGKIAGTPLVFTTPTEAFWVTLKTAFAGGLVLAFPGFLFEIWSFISPGLYRSERRTLLLWVGGGTLFFLAGVAFAFYVALPTALSFLVHFGLGEGLKPFMSVDRTVSFETRFLFVFGLIFELPVVMGFLSERGLTSPAFFRAHRRGAIVGNAVLASILSPTQDFLNMMIMFLPLVLLYEGGILMAVWGERRRRHHEEQRLRDKENTSFHESREDPERPEGA</sequence>
<protein>
    <recommendedName>
        <fullName evidence="5">Sec-independent protein translocase protein TatC</fullName>
    </recommendedName>
</protein>
<proteinExistence type="inferred from homology"/>
<feature type="transmembrane region" description="Helical" evidence="5">
    <location>
        <begin position="199"/>
        <end position="222"/>
    </location>
</feature>
<dbReference type="PANTHER" id="PTHR30371">
    <property type="entry name" value="SEC-INDEPENDENT PROTEIN TRANSLOCASE PROTEIN TATC"/>
    <property type="match status" value="1"/>
</dbReference>
<comment type="function">
    <text evidence="5">Part of the twin-arginine translocation (Tat) system that transports large folded proteins containing a characteristic twin-arginine motif in their signal peptide across membranes.</text>
</comment>
<feature type="transmembrane region" description="Helical" evidence="5">
    <location>
        <begin position="177"/>
        <end position="193"/>
    </location>
</feature>
<feature type="transmembrane region" description="Helical" evidence="5">
    <location>
        <begin position="12"/>
        <end position="29"/>
    </location>
</feature>
<dbReference type="PRINTS" id="PR01840">
    <property type="entry name" value="TATCFAMILY"/>
</dbReference>
<evidence type="ECO:0000256" key="3">
    <source>
        <dbReference type="ARBA" id="ARBA00022989"/>
    </source>
</evidence>
<evidence type="ECO:0000256" key="2">
    <source>
        <dbReference type="ARBA" id="ARBA00022692"/>
    </source>
</evidence>
<dbReference type="Proteomes" id="UP000009374">
    <property type="component" value="Unassembled WGS sequence"/>
</dbReference>